<reference evidence="1 2" key="1">
    <citation type="journal article" date="2020" name="Genomics">
        <title>Complete, high-quality genomes from long-read metagenomic sequencing of two wolf lichen thalli reveals enigmatic genome architecture.</title>
        <authorList>
            <person name="McKenzie S.K."/>
            <person name="Walston R.F."/>
            <person name="Allen J.L."/>
        </authorList>
    </citation>
    <scope>NUCLEOTIDE SEQUENCE [LARGE SCALE GENOMIC DNA]</scope>
    <source>
        <strain evidence="1">WasteWater2</strain>
    </source>
</reference>
<dbReference type="EMBL" id="JACCJC010000022">
    <property type="protein sequence ID" value="KAF6235720.1"/>
    <property type="molecule type" value="Genomic_DNA"/>
</dbReference>
<dbReference type="SUPFAM" id="SSF48264">
    <property type="entry name" value="Cytochrome P450"/>
    <property type="match status" value="1"/>
</dbReference>
<dbReference type="GO" id="GO:0020037">
    <property type="term" value="F:heme binding"/>
    <property type="evidence" value="ECO:0007669"/>
    <property type="project" value="InterPro"/>
</dbReference>
<dbReference type="Proteomes" id="UP000578531">
    <property type="component" value="Unassembled WGS sequence"/>
</dbReference>
<evidence type="ECO:0000313" key="2">
    <source>
        <dbReference type="Proteomes" id="UP000578531"/>
    </source>
</evidence>
<dbReference type="RefSeq" id="XP_037165087.1">
    <property type="nucleotide sequence ID" value="XM_037307827.1"/>
</dbReference>
<evidence type="ECO:0000313" key="1">
    <source>
        <dbReference type="EMBL" id="KAF6235720.1"/>
    </source>
</evidence>
<dbReference type="Pfam" id="PF00067">
    <property type="entry name" value="p450"/>
    <property type="match status" value="1"/>
</dbReference>
<organism evidence="1 2">
    <name type="scientific">Letharia columbiana</name>
    <dbReference type="NCBI Taxonomy" id="112416"/>
    <lineage>
        <taxon>Eukaryota</taxon>
        <taxon>Fungi</taxon>
        <taxon>Dikarya</taxon>
        <taxon>Ascomycota</taxon>
        <taxon>Pezizomycotina</taxon>
        <taxon>Lecanoromycetes</taxon>
        <taxon>OSLEUM clade</taxon>
        <taxon>Lecanoromycetidae</taxon>
        <taxon>Lecanorales</taxon>
        <taxon>Lecanorineae</taxon>
        <taxon>Parmeliaceae</taxon>
        <taxon>Letharia</taxon>
    </lineage>
</organism>
<accession>A0A8H6FVV6</accession>
<keyword evidence="2" id="KW-1185">Reference proteome</keyword>
<dbReference type="InterPro" id="IPR036396">
    <property type="entry name" value="Cyt_P450_sf"/>
</dbReference>
<dbReference type="GO" id="GO:0005506">
    <property type="term" value="F:iron ion binding"/>
    <property type="evidence" value="ECO:0007669"/>
    <property type="project" value="InterPro"/>
</dbReference>
<dbReference type="InterPro" id="IPR001128">
    <property type="entry name" value="Cyt_P450"/>
</dbReference>
<dbReference type="AlphaFoldDB" id="A0A8H6FVV6"/>
<name>A0A8H6FVV6_9LECA</name>
<proteinExistence type="predicted"/>
<gene>
    <name evidence="1" type="ORF">HO173_005915</name>
</gene>
<dbReference type="OrthoDB" id="3945418at2759"/>
<dbReference type="GO" id="GO:0004497">
    <property type="term" value="F:monooxygenase activity"/>
    <property type="evidence" value="ECO:0007669"/>
    <property type="project" value="InterPro"/>
</dbReference>
<protein>
    <submittedName>
        <fullName evidence="1">Uncharacterized protein</fullName>
    </submittedName>
</protein>
<dbReference type="Gene3D" id="1.10.630.10">
    <property type="entry name" value="Cytochrome P450"/>
    <property type="match status" value="1"/>
</dbReference>
<dbReference type="GO" id="GO:0016705">
    <property type="term" value="F:oxidoreductase activity, acting on paired donors, with incorporation or reduction of molecular oxygen"/>
    <property type="evidence" value="ECO:0007669"/>
    <property type="project" value="InterPro"/>
</dbReference>
<sequence length="196" mass="21908">MEFANSTLIQDVIPEYSYSDCSNMLGLEDFSPKHHEFQQRPSELVDSIQKYPLTLPILKPFPDWTVWLTSPLFAEIGTLLKTFDHKVESIFSGKASEKTISRVPADAESLVGAGTLTTAHMLNMTTYHILKNPPILRIMCIEFGVAIPNAANNPSLQTLEQLPCLTAILNEGLCISYGTIHRLQHVHPNITLTFNE</sequence>
<comment type="caution">
    <text evidence="1">The sequence shown here is derived from an EMBL/GenBank/DDBJ whole genome shotgun (WGS) entry which is preliminary data.</text>
</comment>
<dbReference type="GeneID" id="59287576"/>